<dbReference type="InterPro" id="IPR036291">
    <property type="entry name" value="NAD(P)-bd_dom_sf"/>
</dbReference>
<feature type="domain" description="CoA-binding" evidence="4">
    <location>
        <begin position="8"/>
        <end position="103"/>
    </location>
</feature>
<reference evidence="5 6" key="1">
    <citation type="submission" date="2018-06" db="EMBL/GenBank/DDBJ databases">
        <title>Extensive metabolic versatility and redundancy in microbially diverse, dynamic hydrothermal sediments.</title>
        <authorList>
            <person name="Dombrowski N."/>
            <person name="Teske A."/>
            <person name="Baker B.J."/>
        </authorList>
    </citation>
    <scope>NUCLEOTIDE SEQUENCE [LARGE SCALE GENOMIC DNA]</scope>
    <source>
        <strain evidence="5">B20_G2</strain>
    </source>
</reference>
<dbReference type="AlphaFoldDB" id="A0A497F6J9"/>
<dbReference type="InterPro" id="IPR051538">
    <property type="entry name" value="Acyl-CoA_Synth/Transferase"/>
</dbReference>
<evidence type="ECO:0000313" key="6">
    <source>
        <dbReference type="Proteomes" id="UP000269499"/>
    </source>
</evidence>
<keyword evidence="1" id="KW-0436">Ligase</keyword>
<dbReference type="InterPro" id="IPR032875">
    <property type="entry name" value="Succ_CoA_lig_flav_dom"/>
</dbReference>
<dbReference type="InterPro" id="IPR003781">
    <property type="entry name" value="CoA-bd"/>
</dbReference>
<dbReference type="Pfam" id="PF19045">
    <property type="entry name" value="Ligase_CoA_2"/>
    <property type="match status" value="1"/>
</dbReference>
<organism evidence="5 6">
    <name type="scientific">Thermoproteota archaeon</name>
    <dbReference type="NCBI Taxonomy" id="2056631"/>
    <lineage>
        <taxon>Archaea</taxon>
        <taxon>Thermoproteota</taxon>
    </lineage>
</organism>
<dbReference type="Proteomes" id="UP000269499">
    <property type="component" value="Unassembled WGS sequence"/>
</dbReference>
<protein>
    <submittedName>
        <fullName evidence="5">CoA-binding protein</fullName>
    </submittedName>
</protein>
<dbReference type="EMBL" id="QMRA01000009">
    <property type="protein sequence ID" value="RLE55215.1"/>
    <property type="molecule type" value="Genomic_DNA"/>
</dbReference>
<dbReference type="InterPro" id="IPR016102">
    <property type="entry name" value="Succinyl-CoA_synth-like"/>
</dbReference>
<evidence type="ECO:0000313" key="5">
    <source>
        <dbReference type="EMBL" id="RLE55215.1"/>
    </source>
</evidence>
<evidence type="ECO:0000256" key="2">
    <source>
        <dbReference type="ARBA" id="ARBA00022741"/>
    </source>
</evidence>
<comment type="caution">
    <text evidence="5">The sequence shown here is derived from an EMBL/GenBank/DDBJ whole genome shotgun (WGS) entry which is preliminary data.</text>
</comment>
<dbReference type="GO" id="GO:0005524">
    <property type="term" value="F:ATP binding"/>
    <property type="evidence" value="ECO:0007669"/>
    <property type="project" value="UniProtKB-KW"/>
</dbReference>
<name>A0A497F6J9_9CREN</name>
<keyword evidence="3" id="KW-0067">ATP-binding</keyword>
<dbReference type="Pfam" id="PF13607">
    <property type="entry name" value="Succ_CoA_lig"/>
    <property type="match status" value="1"/>
</dbReference>
<dbReference type="Gene3D" id="3.40.50.720">
    <property type="entry name" value="NAD(P)-binding Rossmann-like Domain"/>
    <property type="match status" value="1"/>
</dbReference>
<evidence type="ECO:0000256" key="3">
    <source>
        <dbReference type="ARBA" id="ARBA00022840"/>
    </source>
</evidence>
<dbReference type="Gene3D" id="3.40.50.261">
    <property type="entry name" value="Succinyl-CoA synthetase domains"/>
    <property type="match status" value="2"/>
</dbReference>
<dbReference type="SUPFAM" id="SSF52210">
    <property type="entry name" value="Succinyl-CoA synthetase domains"/>
    <property type="match status" value="2"/>
</dbReference>
<dbReference type="GO" id="GO:0043758">
    <property type="term" value="F:acetate-CoA ligase (ADP-forming) activity"/>
    <property type="evidence" value="ECO:0007669"/>
    <property type="project" value="InterPro"/>
</dbReference>
<dbReference type="InterPro" id="IPR043938">
    <property type="entry name" value="Ligase_CoA_dom"/>
</dbReference>
<dbReference type="PANTHER" id="PTHR43334:SF1">
    <property type="entry name" value="3-HYDROXYPROPIONATE--COA LIGASE [ADP-FORMING]"/>
    <property type="match status" value="1"/>
</dbReference>
<dbReference type="Pfam" id="PF13380">
    <property type="entry name" value="CoA_binding_2"/>
    <property type="match status" value="1"/>
</dbReference>
<keyword evidence="2" id="KW-0547">Nucleotide-binding</keyword>
<dbReference type="PANTHER" id="PTHR43334">
    <property type="entry name" value="ACETATE--COA LIGASE [ADP-FORMING]"/>
    <property type="match status" value="1"/>
</dbReference>
<proteinExistence type="predicted"/>
<evidence type="ECO:0000256" key="1">
    <source>
        <dbReference type="ARBA" id="ARBA00022598"/>
    </source>
</evidence>
<sequence>MSKQLDPFFHAEGIAVIGASREPGKIGHEILRSLISSGFKGKIYPVNPKYDEVLGLKCYNSVLEIPGKVDLAVFAIPARLVPRVADECGRKGVRAIVVVSGGFREAGGEGEKLQEQLVSTAEKYGMRIIGPNCIGIYNPYTGIDTFFQSHERMIRPPPGSIAFLTQSGTYGCTVLEWLAQEGIGVSKFVSYGNMADVDEAELINYLAEDPQTSLIAFYMESVKSGRRFIEAAAKASLKKPIIVLKAGRTSAGVKAALSHTGRIAGRYEVVKAALRKARVIQVETIEELYDTMKILAMAPPPKGEGLAMITNGAGPCVMAADAAEQYGVKLASYTKETVEKLREKLPPYALIGNPVDLTGSATTRDYVNAAEALLEDPNVNILALFFVFQDTPLEDEVVDEVAALKKYGKPIVAMAAGGPYTQEQVKRLQKNGIPTYPTPERLIKAVKHFTTYYLKIKQTTKIKYK</sequence>
<evidence type="ECO:0000259" key="4">
    <source>
        <dbReference type="SMART" id="SM00881"/>
    </source>
</evidence>
<dbReference type="SUPFAM" id="SSF51735">
    <property type="entry name" value="NAD(P)-binding Rossmann-fold domains"/>
    <property type="match status" value="1"/>
</dbReference>
<dbReference type="SMART" id="SM00881">
    <property type="entry name" value="CoA_binding"/>
    <property type="match status" value="1"/>
</dbReference>
<accession>A0A497F6J9</accession>
<gene>
    <name evidence="5" type="ORF">DRJ26_01055</name>
</gene>